<dbReference type="Proteomes" id="UP000030645">
    <property type="component" value="Unassembled WGS sequence"/>
</dbReference>
<reference evidence="3" key="1">
    <citation type="submission" date="2013-01" db="EMBL/GenBank/DDBJ databases">
        <title>Draft Genome Sequence of a Mulberry Tree, Morus notabilis C.K. Schneid.</title>
        <authorList>
            <person name="He N."/>
            <person name="Zhao S."/>
        </authorList>
    </citation>
    <scope>NUCLEOTIDE SEQUENCE</scope>
</reference>
<dbReference type="AlphaFoldDB" id="W9SA18"/>
<dbReference type="PANTHER" id="PTHR14241:SF24">
    <property type="entry name" value="G DOMAIN-CONTAINING PROTEIN"/>
    <property type="match status" value="1"/>
</dbReference>
<dbReference type="STRING" id="981085.W9SA18"/>
<dbReference type="EMBL" id="KE345220">
    <property type="protein sequence ID" value="EXB95711.1"/>
    <property type="molecule type" value="Genomic_DNA"/>
</dbReference>
<protein>
    <recommendedName>
        <fullName evidence="4">G domain-containing protein</fullName>
    </recommendedName>
</protein>
<proteinExistence type="predicted"/>
<accession>W9SA18</accession>
<dbReference type="eggNOG" id="ENOG502QU85">
    <property type="taxonomic scope" value="Eukaryota"/>
</dbReference>
<dbReference type="InterPro" id="IPR027417">
    <property type="entry name" value="P-loop_NTPase"/>
</dbReference>
<evidence type="ECO:0000313" key="2">
    <source>
        <dbReference type="EMBL" id="EXB95711.1"/>
    </source>
</evidence>
<evidence type="ECO:0000256" key="1">
    <source>
        <dbReference type="SAM" id="Phobius"/>
    </source>
</evidence>
<dbReference type="SUPFAM" id="SSF52540">
    <property type="entry name" value="P-loop containing nucleoside triphosphate hydrolases"/>
    <property type="match status" value="2"/>
</dbReference>
<gene>
    <name evidence="2" type="ORF">L484_007461</name>
</gene>
<feature type="transmembrane region" description="Helical" evidence="1">
    <location>
        <begin position="347"/>
        <end position="370"/>
    </location>
</feature>
<dbReference type="PANTHER" id="PTHR14241">
    <property type="entry name" value="INTERFERON-INDUCED PROTEIN 44"/>
    <property type="match status" value="1"/>
</dbReference>
<name>W9SA18_9ROSA</name>
<keyword evidence="1" id="KW-1133">Transmembrane helix</keyword>
<evidence type="ECO:0008006" key="4">
    <source>
        <dbReference type="Google" id="ProtNLM"/>
    </source>
</evidence>
<evidence type="ECO:0000313" key="3">
    <source>
        <dbReference type="Proteomes" id="UP000030645"/>
    </source>
</evidence>
<dbReference type="Gene3D" id="3.40.50.300">
    <property type="entry name" value="P-loop containing nucleotide triphosphate hydrolases"/>
    <property type="match status" value="1"/>
</dbReference>
<keyword evidence="1" id="KW-0472">Membrane</keyword>
<keyword evidence="3" id="KW-1185">Reference proteome</keyword>
<dbReference type="OrthoDB" id="740966at2759"/>
<organism evidence="2 3">
    <name type="scientific">Morus notabilis</name>
    <dbReference type="NCBI Taxonomy" id="981085"/>
    <lineage>
        <taxon>Eukaryota</taxon>
        <taxon>Viridiplantae</taxon>
        <taxon>Streptophyta</taxon>
        <taxon>Embryophyta</taxon>
        <taxon>Tracheophyta</taxon>
        <taxon>Spermatophyta</taxon>
        <taxon>Magnoliopsida</taxon>
        <taxon>eudicotyledons</taxon>
        <taxon>Gunneridae</taxon>
        <taxon>Pentapetalae</taxon>
        <taxon>rosids</taxon>
        <taxon>fabids</taxon>
        <taxon>Rosales</taxon>
        <taxon>Moraceae</taxon>
        <taxon>Moreae</taxon>
        <taxon>Morus</taxon>
    </lineage>
</organism>
<keyword evidence="1" id="KW-0812">Transmembrane</keyword>
<sequence length="381" mass="43407">MKNQLCSSDEDEYCESSNTYCWWRSAAEFEECVKLKLDPPNVVALTPRIRILRELERLSLVAQDGLNELRHKLVMYRSGDFWMPTGGIPKEKTDIPPVVTVLLVGFSGSGKSSLVNLMYCVLGRSGLVPFAQTSSGNSSKYTSMFLEEHNVIRSLRSGFCVYDSRGFDYDQIGESLEELYNWINDGVHHNQLCLRSGDHFLQRDEVELLMARSSSKFLRRRVNCAMVVANIAEIYEAYKAGNYKPLETTKELYCSTAFKKCAENPILILTHGDMLSTEERIEGRIKICEWLHISETSGVYDIVCLTEYGFIAEDSDPVSAYALTEAVYRALLISDRSHPPKRNILDWTMLVLSWLMCFIAALFAFLAEICSKVGHRDRFRL</sequence>
<dbReference type="KEGG" id="mnt:21390859"/>